<evidence type="ECO:0000313" key="3">
    <source>
        <dbReference type="Proteomes" id="UP001233999"/>
    </source>
</evidence>
<dbReference type="Pfam" id="PF00023">
    <property type="entry name" value="Ank"/>
    <property type="match status" value="1"/>
</dbReference>
<protein>
    <submittedName>
        <fullName evidence="2">Uncharacterized protein</fullName>
    </submittedName>
</protein>
<feature type="non-terminal residue" evidence="2">
    <location>
        <position position="74"/>
    </location>
</feature>
<dbReference type="PROSITE" id="PS50297">
    <property type="entry name" value="ANK_REP_REGION"/>
    <property type="match status" value="1"/>
</dbReference>
<reference evidence="2" key="1">
    <citation type="journal article" date="2023" name="IScience">
        <title>Live-bearing cockroach genome reveals convergent evolutionary mechanisms linked to viviparity in insects and beyond.</title>
        <authorList>
            <person name="Fouks B."/>
            <person name="Harrison M.C."/>
            <person name="Mikhailova A.A."/>
            <person name="Marchal E."/>
            <person name="English S."/>
            <person name="Carruthers M."/>
            <person name="Jennings E.C."/>
            <person name="Chiamaka E.L."/>
            <person name="Frigard R.A."/>
            <person name="Pippel M."/>
            <person name="Attardo G.M."/>
            <person name="Benoit J.B."/>
            <person name="Bornberg-Bauer E."/>
            <person name="Tobe S.S."/>
        </authorList>
    </citation>
    <scope>NUCLEOTIDE SEQUENCE</scope>
    <source>
        <strain evidence="2">Stay&amp;Tobe</strain>
    </source>
</reference>
<dbReference type="PROSITE" id="PS50088">
    <property type="entry name" value="ANK_REPEAT"/>
    <property type="match status" value="1"/>
</dbReference>
<organism evidence="2 3">
    <name type="scientific">Diploptera punctata</name>
    <name type="common">Pacific beetle cockroach</name>
    <dbReference type="NCBI Taxonomy" id="6984"/>
    <lineage>
        <taxon>Eukaryota</taxon>
        <taxon>Metazoa</taxon>
        <taxon>Ecdysozoa</taxon>
        <taxon>Arthropoda</taxon>
        <taxon>Hexapoda</taxon>
        <taxon>Insecta</taxon>
        <taxon>Pterygota</taxon>
        <taxon>Neoptera</taxon>
        <taxon>Polyneoptera</taxon>
        <taxon>Dictyoptera</taxon>
        <taxon>Blattodea</taxon>
        <taxon>Blaberoidea</taxon>
        <taxon>Blaberidae</taxon>
        <taxon>Diplopterinae</taxon>
        <taxon>Diploptera</taxon>
    </lineage>
</organism>
<comment type="caution">
    <text evidence="2">The sequence shown here is derived from an EMBL/GenBank/DDBJ whole genome shotgun (WGS) entry which is preliminary data.</text>
</comment>
<evidence type="ECO:0000256" key="1">
    <source>
        <dbReference type="PROSITE-ProRule" id="PRU00023"/>
    </source>
</evidence>
<feature type="repeat" description="ANK" evidence="1">
    <location>
        <begin position="42"/>
        <end position="64"/>
    </location>
</feature>
<dbReference type="InterPro" id="IPR002110">
    <property type="entry name" value="Ankyrin_rpt"/>
</dbReference>
<dbReference type="Proteomes" id="UP001233999">
    <property type="component" value="Unassembled WGS sequence"/>
</dbReference>
<evidence type="ECO:0000313" key="2">
    <source>
        <dbReference type="EMBL" id="KAJ9596192.1"/>
    </source>
</evidence>
<feature type="non-terminal residue" evidence="2">
    <location>
        <position position="1"/>
    </location>
</feature>
<dbReference type="InterPro" id="IPR036770">
    <property type="entry name" value="Ankyrin_rpt-contain_sf"/>
</dbReference>
<dbReference type="AlphaFoldDB" id="A0AAD8AD60"/>
<dbReference type="Gene3D" id="1.25.40.20">
    <property type="entry name" value="Ankyrin repeat-containing domain"/>
    <property type="match status" value="1"/>
</dbReference>
<keyword evidence="1" id="KW-0040">ANK repeat</keyword>
<gene>
    <name evidence="2" type="ORF">L9F63_027190</name>
</gene>
<dbReference type="SUPFAM" id="SSF48403">
    <property type="entry name" value="Ankyrin repeat"/>
    <property type="match status" value="1"/>
</dbReference>
<sequence length="74" mass="8057">HKNKCIEDAAYLESGASLDAKDKDVVPLLMLRIKMHGTKDEDGNTPLHLAAQHQGTDVCKLLIDSARTVPGCRC</sequence>
<dbReference type="EMBL" id="JASPKZ010002159">
    <property type="protein sequence ID" value="KAJ9596192.1"/>
    <property type="molecule type" value="Genomic_DNA"/>
</dbReference>
<reference evidence="2" key="2">
    <citation type="submission" date="2023-05" db="EMBL/GenBank/DDBJ databases">
        <authorList>
            <person name="Fouks B."/>
        </authorList>
    </citation>
    <scope>NUCLEOTIDE SEQUENCE</scope>
    <source>
        <strain evidence="2">Stay&amp;Tobe</strain>
        <tissue evidence="2">Testes</tissue>
    </source>
</reference>
<proteinExistence type="predicted"/>
<accession>A0AAD8AD60</accession>
<name>A0AAD8AD60_DIPPU</name>
<keyword evidence="3" id="KW-1185">Reference proteome</keyword>